<dbReference type="Gene3D" id="3.40.630.30">
    <property type="match status" value="1"/>
</dbReference>
<reference evidence="2 3" key="1">
    <citation type="submission" date="2024-03" db="EMBL/GenBank/DDBJ databases">
        <title>Draft genome sequence of Pseudonocardia sp. DW16-2.</title>
        <authorList>
            <person name="Duangmal K."/>
        </authorList>
    </citation>
    <scope>NUCLEOTIDE SEQUENCE [LARGE SCALE GENOMIC DNA]</scope>
    <source>
        <strain evidence="2 3">DW16-2</strain>
    </source>
</reference>
<dbReference type="PROSITE" id="PS51186">
    <property type="entry name" value="GNAT"/>
    <property type="match status" value="1"/>
</dbReference>
<evidence type="ECO:0000313" key="3">
    <source>
        <dbReference type="Proteomes" id="UP001364211"/>
    </source>
</evidence>
<name>A0ABU8TEH6_9PSEU</name>
<organism evidence="2 3">
    <name type="scientific">Pseudonocardia spirodelae</name>
    <dbReference type="NCBI Taxonomy" id="3133431"/>
    <lineage>
        <taxon>Bacteria</taxon>
        <taxon>Bacillati</taxon>
        <taxon>Actinomycetota</taxon>
        <taxon>Actinomycetes</taxon>
        <taxon>Pseudonocardiales</taxon>
        <taxon>Pseudonocardiaceae</taxon>
        <taxon>Pseudonocardia</taxon>
    </lineage>
</organism>
<accession>A0ABU8TEH6</accession>
<dbReference type="PANTHER" id="PTHR43072:SF8">
    <property type="entry name" value="ACYLTRANSFERASE FABY-RELATED"/>
    <property type="match status" value="1"/>
</dbReference>
<evidence type="ECO:0000313" key="2">
    <source>
        <dbReference type="EMBL" id="MEJ8282063.1"/>
    </source>
</evidence>
<dbReference type="Pfam" id="PF13420">
    <property type="entry name" value="Acetyltransf_4"/>
    <property type="match status" value="1"/>
</dbReference>
<dbReference type="InterPro" id="IPR016181">
    <property type="entry name" value="Acyl_CoA_acyltransferase"/>
</dbReference>
<proteinExistence type="predicted"/>
<gene>
    <name evidence="2" type="ORF">WJX68_24245</name>
</gene>
<dbReference type="PANTHER" id="PTHR43072">
    <property type="entry name" value="N-ACETYLTRANSFERASE"/>
    <property type="match status" value="1"/>
</dbReference>
<dbReference type="CDD" id="cd04301">
    <property type="entry name" value="NAT_SF"/>
    <property type="match status" value="1"/>
</dbReference>
<dbReference type="EMBL" id="JBBJUP010000027">
    <property type="protein sequence ID" value="MEJ8282063.1"/>
    <property type="molecule type" value="Genomic_DNA"/>
</dbReference>
<dbReference type="SUPFAM" id="SSF55729">
    <property type="entry name" value="Acyl-CoA N-acyltransferases (Nat)"/>
    <property type="match status" value="1"/>
</dbReference>
<comment type="caution">
    <text evidence="2">The sequence shown here is derived from an EMBL/GenBank/DDBJ whole genome shotgun (WGS) entry which is preliminary data.</text>
</comment>
<sequence length="176" mass="18739">MTDRAVIRPATAEDADACARIYAPWVRDTAVTFEAEPPGPVEMAERIAAAQQRHAWLVATAPDGEVLGYAYGGPWKSRAAYAWTCEVSVYLDGAAHGRGLGRALYDALFAELAARGMVVAVAGATEPNPASAALHRAAGFTEVGTFRGVGWKHGAWRDVTWYRRALADAAPDGPRA</sequence>
<dbReference type="Proteomes" id="UP001364211">
    <property type="component" value="Unassembled WGS sequence"/>
</dbReference>
<evidence type="ECO:0000259" key="1">
    <source>
        <dbReference type="PROSITE" id="PS51186"/>
    </source>
</evidence>
<protein>
    <submittedName>
        <fullName evidence="2">N-acetyltransferase family protein</fullName>
    </submittedName>
</protein>
<keyword evidence="3" id="KW-1185">Reference proteome</keyword>
<dbReference type="RefSeq" id="WP_340295113.1">
    <property type="nucleotide sequence ID" value="NZ_JBBJUP010000027.1"/>
</dbReference>
<dbReference type="InterPro" id="IPR000182">
    <property type="entry name" value="GNAT_dom"/>
</dbReference>
<feature type="domain" description="N-acetyltransferase" evidence="1">
    <location>
        <begin position="5"/>
        <end position="167"/>
    </location>
</feature>